<feature type="domain" description="DUF2087" evidence="1">
    <location>
        <begin position="80"/>
        <end position="150"/>
    </location>
</feature>
<dbReference type="RefSeq" id="WP_058240681.1">
    <property type="nucleotide sequence ID" value="NZ_CYPW01000027.1"/>
</dbReference>
<sequence>MSKDVTPLYVADVSAFTKTLRAALSDRDSLPGHATMLTLVAKAAGFQNHQHLKADTNATAPTLDELALKRALRVFDENGRMNRWPKWTKVQGLCLWPFWARLPAHQDLTEKQVNEVLKAGLGFDDHVLLRRSLIDHKLATRTIDGRVYRRTEQRPTPEALALMKRLKER</sequence>
<dbReference type="InterPro" id="IPR018656">
    <property type="entry name" value="DUF2087"/>
</dbReference>
<evidence type="ECO:0000313" key="2">
    <source>
        <dbReference type="EMBL" id="CUH53531.1"/>
    </source>
</evidence>
<dbReference type="OrthoDB" id="6867569at2"/>
<reference evidence="2 3" key="1">
    <citation type="submission" date="2015-09" db="EMBL/GenBank/DDBJ databases">
        <authorList>
            <consortium name="Swine Surveillance"/>
        </authorList>
    </citation>
    <scope>NUCLEOTIDE SEQUENCE [LARGE SCALE GENOMIC DNA]</scope>
    <source>
        <strain evidence="2 3">CECT 7688</strain>
    </source>
</reference>
<dbReference type="AlphaFoldDB" id="A0A0P1ET79"/>
<evidence type="ECO:0000259" key="1">
    <source>
        <dbReference type="Pfam" id="PF09860"/>
    </source>
</evidence>
<name>A0A0P1ET79_9RHOB</name>
<dbReference type="EMBL" id="CYPW01000027">
    <property type="protein sequence ID" value="CUH53531.1"/>
    <property type="molecule type" value="Genomic_DNA"/>
</dbReference>
<accession>A0A0P1ET79</accession>
<keyword evidence="3" id="KW-1185">Reference proteome</keyword>
<gene>
    <name evidence="2" type="ORF">SHM7688_02985</name>
</gene>
<dbReference type="Pfam" id="PF09860">
    <property type="entry name" value="DUF2087"/>
    <property type="match status" value="1"/>
</dbReference>
<organism evidence="2 3">
    <name type="scientific">Shimia marina</name>
    <dbReference type="NCBI Taxonomy" id="321267"/>
    <lineage>
        <taxon>Bacteria</taxon>
        <taxon>Pseudomonadati</taxon>
        <taxon>Pseudomonadota</taxon>
        <taxon>Alphaproteobacteria</taxon>
        <taxon>Rhodobacterales</taxon>
        <taxon>Roseobacteraceae</taxon>
    </lineage>
</organism>
<protein>
    <recommendedName>
        <fullName evidence="1">DUF2087 domain-containing protein</fullName>
    </recommendedName>
</protein>
<proteinExistence type="predicted"/>
<evidence type="ECO:0000313" key="3">
    <source>
        <dbReference type="Proteomes" id="UP000054823"/>
    </source>
</evidence>
<dbReference type="Proteomes" id="UP000054823">
    <property type="component" value="Unassembled WGS sequence"/>
</dbReference>